<dbReference type="EMBL" id="JAKTTI010000015">
    <property type="protein sequence ID" value="MCH1625822.1"/>
    <property type="molecule type" value="Genomic_DNA"/>
</dbReference>
<evidence type="ECO:0000313" key="11">
    <source>
        <dbReference type="EMBL" id="MCH1625822.1"/>
    </source>
</evidence>
<dbReference type="Gene3D" id="3.60.21.10">
    <property type="match status" value="1"/>
</dbReference>
<keyword evidence="5 8" id="KW-0378">Hydrolase</keyword>
<dbReference type="CDD" id="cd00840">
    <property type="entry name" value="MPP_Mre11_N"/>
    <property type="match status" value="1"/>
</dbReference>
<feature type="domain" description="Calcineurin-like phosphoesterase" evidence="9">
    <location>
        <begin position="1"/>
        <end position="224"/>
    </location>
</feature>
<dbReference type="GO" id="GO:0008408">
    <property type="term" value="F:3'-5' exonuclease activity"/>
    <property type="evidence" value="ECO:0007669"/>
    <property type="project" value="InterPro"/>
</dbReference>
<dbReference type="RefSeq" id="WP_240255654.1">
    <property type="nucleotide sequence ID" value="NZ_JAKTTI010000015.1"/>
</dbReference>
<comment type="similarity">
    <text evidence="1 8">Belongs to the SbcD family.</text>
</comment>
<evidence type="ECO:0000256" key="2">
    <source>
        <dbReference type="ARBA" id="ARBA00011322"/>
    </source>
</evidence>
<gene>
    <name evidence="8" type="primary">sbcD</name>
    <name evidence="11" type="ORF">MJG50_10820</name>
</gene>
<dbReference type="InterPro" id="IPR029052">
    <property type="entry name" value="Metallo-depent_PP-like"/>
</dbReference>
<comment type="subunit">
    <text evidence="2 8">Heterodimer of SbcC and SbcD.</text>
</comment>
<dbReference type="NCBIfam" id="TIGR00619">
    <property type="entry name" value="sbcd"/>
    <property type="match status" value="1"/>
</dbReference>
<keyword evidence="12" id="KW-1185">Reference proteome</keyword>
<organism evidence="11 12">
    <name type="scientific">Fredinandcohnia quinoae</name>
    <dbReference type="NCBI Taxonomy" id="2918902"/>
    <lineage>
        <taxon>Bacteria</taxon>
        <taxon>Bacillati</taxon>
        <taxon>Bacillota</taxon>
        <taxon>Bacilli</taxon>
        <taxon>Bacillales</taxon>
        <taxon>Bacillaceae</taxon>
        <taxon>Fredinandcohnia</taxon>
    </lineage>
</organism>
<accession>A0AAW5E7D0</accession>
<sequence length="394" mass="44076">MRILHTADWHLGRSLEGRSRLQEQEQFLDELVKIVEEEKIDVVLMAGDAFDTVNPPAAAEQLFYESLSRLSNGGKRPVSVIAGNHDNPDRLSAASPLAHQQHIQLLGLPTMEVQTIYVPTTNETLKLAALPYPSESRLAEVLSESHEELLLRDKYDKRIQGMFQEMSRAFTSETINIAMSHIYVTGGSSSDSERPIEVGGAYTVAATSLPEAAQYVALGHLHRPQMIPRANTLARYSGSPLAYSFSEAGYAKSVTILEAKPSQPIDMSEVFLSSGKPLVRWKATEGLPQVYAWLDEGKDINAWIDLEVHVTNAISIEEIHRLRKLHSGFIHIRPVFEEIEREKATQETVANLPIEELFSRFYVRQTGGAKPEQELTKLFLELITDETEEEGEEA</sequence>
<dbReference type="GO" id="GO:0004519">
    <property type="term" value="F:endonuclease activity"/>
    <property type="evidence" value="ECO:0007669"/>
    <property type="project" value="UniProtKB-KW"/>
</dbReference>
<dbReference type="AlphaFoldDB" id="A0AAW5E7D0"/>
<evidence type="ECO:0000259" key="10">
    <source>
        <dbReference type="Pfam" id="PF12320"/>
    </source>
</evidence>
<keyword evidence="8" id="KW-0235">DNA replication</keyword>
<evidence type="ECO:0000259" key="9">
    <source>
        <dbReference type="Pfam" id="PF00149"/>
    </source>
</evidence>
<dbReference type="InterPro" id="IPR026843">
    <property type="entry name" value="SbcD_C"/>
</dbReference>
<dbReference type="InterPro" id="IPR041796">
    <property type="entry name" value="Mre11_N"/>
</dbReference>
<keyword evidence="4 8" id="KW-0540">Nuclease</keyword>
<keyword evidence="8" id="KW-0255">Endonuclease</keyword>
<evidence type="ECO:0000313" key="12">
    <source>
        <dbReference type="Proteomes" id="UP001431131"/>
    </source>
</evidence>
<proteinExistence type="inferred from homology"/>
<dbReference type="SUPFAM" id="SSF56300">
    <property type="entry name" value="Metallo-dependent phosphatases"/>
    <property type="match status" value="1"/>
</dbReference>
<dbReference type="InterPro" id="IPR004593">
    <property type="entry name" value="SbcD"/>
</dbReference>
<dbReference type="Proteomes" id="UP001431131">
    <property type="component" value="Unassembled WGS sequence"/>
</dbReference>
<dbReference type="Pfam" id="PF00149">
    <property type="entry name" value="Metallophos"/>
    <property type="match status" value="1"/>
</dbReference>
<dbReference type="Pfam" id="PF12320">
    <property type="entry name" value="SbcD_C"/>
    <property type="match status" value="1"/>
</dbReference>
<evidence type="ECO:0000256" key="1">
    <source>
        <dbReference type="ARBA" id="ARBA00010555"/>
    </source>
</evidence>
<feature type="domain" description="Nuclease SbcCD subunit D C-terminal" evidence="10">
    <location>
        <begin position="276"/>
        <end position="365"/>
    </location>
</feature>
<evidence type="ECO:0000256" key="6">
    <source>
        <dbReference type="ARBA" id="ARBA00022839"/>
    </source>
</evidence>
<dbReference type="GO" id="GO:0006260">
    <property type="term" value="P:DNA replication"/>
    <property type="evidence" value="ECO:0007669"/>
    <property type="project" value="UniProtKB-KW"/>
</dbReference>
<name>A0AAW5E7D0_9BACI</name>
<protein>
    <recommendedName>
        <fullName evidence="3 8">Nuclease SbcCD subunit D</fullName>
    </recommendedName>
</protein>
<evidence type="ECO:0000256" key="8">
    <source>
        <dbReference type="RuleBase" id="RU363069"/>
    </source>
</evidence>
<dbReference type="GO" id="GO:0006310">
    <property type="term" value="P:DNA recombination"/>
    <property type="evidence" value="ECO:0007669"/>
    <property type="project" value="UniProtKB-KW"/>
</dbReference>
<comment type="function">
    <text evidence="8">SbcCD cleaves DNA hairpin structures. These structures can inhibit DNA replication and are intermediates in certain DNA recombination reactions. The complex acts as a 3'-&gt;5' double strand exonuclease that can open hairpins. It also has a 5' single-strand endonuclease activity.</text>
</comment>
<keyword evidence="6 8" id="KW-0269">Exonuclease</keyword>
<evidence type="ECO:0000256" key="3">
    <source>
        <dbReference type="ARBA" id="ARBA00013365"/>
    </source>
</evidence>
<reference evidence="11" key="1">
    <citation type="submission" date="2022-02" db="EMBL/GenBank/DDBJ databases">
        <title>Fredinandcohnia quinoae sp. nov. isolated from Chenopodium quinoa seeds.</title>
        <authorList>
            <person name="Saati-Santamaria Z."/>
            <person name="Flores-Felix J.D."/>
            <person name="Igual J.M."/>
            <person name="Velazquez E."/>
            <person name="Garcia-Fraile P."/>
            <person name="Martinez-Molina E."/>
        </authorList>
    </citation>
    <scope>NUCLEOTIDE SEQUENCE</scope>
    <source>
        <strain evidence="11">SECRCQ15</strain>
    </source>
</reference>
<dbReference type="PANTHER" id="PTHR30337:SF0">
    <property type="entry name" value="NUCLEASE SBCCD SUBUNIT D"/>
    <property type="match status" value="1"/>
</dbReference>
<evidence type="ECO:0000256" key="4">
    <source>
        <dbReference type="ARBA" id="ARBA00022722"/>
    </source>
</evidence>
<evidence type="ECO:0000256" key="5">
    <source>
        <dbReference type="ARBA" id="ARBA00022801"/>
    </source>
</evidence>
<dbReference type="InterPro" id="IPR050535">
    <property type="entry name" value="DNA_Repair-Maintenance_Comp"/>
</dbReference>
<comment type="caution">
    <text evidence="11">The sequence shown here is derived from an EMBL/GenBank/DDBJ whole genome shotgun (WGS) entry which is preliminary data.</text>
</comment>
<dbReference type="InterPro" id="IPR004843">
    <property type="entry name" value="Calcineurin-like_PHP"/>
</dbReference>
<keyword evidence="7 8" id="KW-0233">DNA recombination</keyword>
<evidence type="ECO:0000256" key="7">
    <source>
        <dbReference type="ARBA" id="ARBA00023172"/>
    </source>
</evidence>
<dbReference type="PANTHER" id="PTHR30337">
    <property type="entry name" value="COMPONENT OF ATP-DEPENDENT DSDNA EXONUCLEASE"/>
    <property type="match status" value="1"/>
</dbReference>